<proteinExistence type="predicted"/>
<comment type="caution">
    <text evidence="1">The sequence shown here is derived from an EMBL/GenBank/DDBJ whole genome shotgun (WGS) entry which is preliminary data.</text>
</comment>
<sequence>MESLEAGRQRIVYLITYSRADVVKFPSKESFSHAVIEAWQKIGVCVLQWVVSIEGHHNSDSANGDNTNQYHYHMAVKLAKRARWFQIRKYLNDNFGIQVNFSDCHNTYYSAYRYVTKEDNEPLHSSGHPDLSEMDVPKTESVLACEKTKAKQNGNTKKGKRRRGERLSVFDLCQLVQAKPITSRVELVHLAVVQNREGKSSFAEFIANRGNKAVDEALQLAKEFAEAESRYKRSKKSRIELLQDEMAGECTDGCEGRWVTAAEELLQRHHIPKDIFCKALFTALSKGRGKYQNVFIHGPANCGKSFILSPLKVIYDTFSNPATGSFAWIGAEQAEIIFLNDFRWDPKIIAWVDLLQALEGDTAHLPAPKNVSSRDVELTKDTPFFATSDAPLALVKGGRLDSANTEMMTCRWVFFHFWKQIPQSEQRRLPPCGVCFEQYS</sequence>
<dbReference type="Proteomes" id="UP001249851">
    <property type="component" value="Unassembled WGS sequence"/>
</dbReference>
<reference evidence="1" key="2">
    <citation type="journal article" date="2023" name="Science">
        <title>Genomic signatures of disease resistance in endangered staghorn corals.</title>
        <authorList>
            <person name="Vollmer S.V."/>
            <person name="Selwyn J.D."/>
            <person name="Despard B.A."/>
            <person name="Roesel C.L."/>
        </authorList>
    </citation>
    <scope>NUCLEOTIDE SEQUENCE</scope>
    <source>
        <strain evidence="1">K2</strain>
    </source>
</reference>
<dbReference type="AlphaFoldDB" id="A0AAD9V5B2"/>
<name>A0AAD9V5B2_ACRCE</name>
<evidence type="ECO:0000313" key="1">
    <source>
        <dbReference type="EMBL" id="KAK2561781.1"/>
    </source>
</evidence>
<dbReference type="SUPFAM" id="SSF52540">
    <property type="entry name" value="P-loop containing nucleoside triphosphate hydrolases"/>
    <property type="match status" value="1"/>
</dbReference>
<dbReference type="Gene3D" id="3.40.50.300">
    <property type="entry name" value="P-loop containing nucleotide triphosphate hydrolases"/>
    <property type="match status" value="1"/>
</dbReference>
<accession>A0AAD9V5B2</accession>
<keyword evidence="2" id="KW-1185">Reference proteome</keyword>
<dbReference type="EMBL" id="JARQWQ010000031">
    <property type="protein sequence ID" value="KAK2561781.1"/>
    <property type="molecule type" value="Genomic_DNA"/>
</dbReference>
<reference evidence="1" key="1">
    <citation type="journal article" date="2023" name="G3 (Bethesda)">
        <title>Whole genome assembly and annotation of the endangered Caribbean coral Acropora cervicornis.</title>
        <authorList>
            <person name="Selwyn J.D."/>
            <person name="Vollmer S.V."/>
        </authorList>
    </citation>
    <scope>NUCLEOTIDE SEQUENCE</scope>
    <source>
        <strain evidence="1">K2</strain>
    </source>
</reference>
<dbReference type="InterPro" id="IPR027417">
    <property type="entry name" value="P-loop_NTPase"/>
</dbReference>
<protein>
    <submittedName>
        <fullName evidence="1">Uncharacterized protein</fullName>
    </submittedName>
</protein>
<gene>
    <name evidence="1" type="ORF">P5673_015166</name>
</gene>
<evidence type="ECO:0000313" key="2">
    <source>
        <dbReference type="Proteomes" id="UP001249851"/>
    </source>
</evidence>
<organism evidence="1 2">
    <name type="scientific">Acropora cervicornis</name>
    <name type="common">Staghorn coral</name>
    <dbReference type="NCBI Taxonomy" id="6130"/>
    <lineage>
        <taxon>Eukaryota</taxon>
        <taxon>Metazoa</taxon>
        <taxon>Cnidaria</taxon>
        <taxon>Anthozoa</taxon>
        <taxon>Hexacorallia</taxon>
        <taxon>Scleractinia</taxon>
        <taxon>Astrocoeniina</taxon>
        <taxon>Acroporidae</taxon>
        <taxon>Acropora</taxon>
    </lineage>
</organism>